<dbReference type="STRING" id="1313296.SAMN05661091_0005"/>
<feature type="transmembrane region" description="Helical" evidence="1">
    <location>
        <begin position="240"/>
        <end position="259"/>
    </location>
</feature>
<keyword evidence="1" id="KW-0472">Membrane</keyword>
<keyword evidence="3" id="KW-1185">Reference proteome</keyword>
<reference evidence="3" key="1">
    <citation type="submission" date="2017-04" db="EMBL/GenBank/DDBJ databases">
        <authorList>
            <person name="Varghese N."/>
            <person name="Submissions S."/>
        </authorList>
    </citation>
    <scope>NUCLEOTIDE SEQUENCE [LARGE SCALE GENOMIC DNA]</scope>
    <source>
        <strain evidence="3">N3/975</strain>
    </source>
</reference>
<feature type="transmembrane region" description="Helical" evidence="1">
    <location>
        <begin position="20"/>
        <end position="39"/>
    </location>
</feature>
<sequence>MLNLIQADLFKLRKSKAIKILLGITTVSALVMAMMAYLIPQGKIEASMTGMGFMFSDINIISILGGFIAGVFICGDFDNKTIHDAIANGCSRGAVIVSKATLLGFALALILLPYAIITGIALSTGSEFSMGSVAIGFLNLLTSEGGTAFSASEVWKMLAVMLTLIIVYVAQLSICVPLAFTLKKPIFVVVIYYGFSLFTAQLMRLSDSSPVFERIFSFTPYGGKYTFITLDTGTGDMVKAIAVSLIFMIVMLAVTYSAFRKSEIK</sequence>
<feature type="transmembrane region" description="Helical" evidence="1">
    <location>
        <begin position="157"/>
        <end position="179"/>
    </location>
</feature>
<evidence type="ECO:0000256" key="1">
    <source>
        <dbReference type="SAM" id="Phobius"/>
    </source>
</evidence>
<evidence type="ECO:0000313" key="3">
    <source>
        <dbReference type="Proteomes" id="UP000192940"/>
    </source>
</evidence>
<name>A0A1X7G5H9_9BACL</name>
<feature type="transmembrane region" description="Helical" evidence="1">
    <location>
        <begin position="51"/>
        <end position="74"/>
    </location>
</feature>
<organism evidence="2 3">
    <name type="scientific">Paenibacillus uliginis N3/975</name>
    <dbReference type="NCBI Taxonomy" id="1313296"/>
    <lineage>
        <taxon>Bacteria</taxon>
        <taxon>Bacillati</taxon>
        <taxon>Bacillota</taxon>
        <taxon>Bacilli</taxon>
        <taxon>Bacillales</taxon>
        <taxon>Paenibacillaceae</taxon>
        <taxon>Paenibacillus</taxon>
    </lineage>
</organism>
<keyword evidence="1" id="KW-0812">Transmembrane</keyword>
<dbReference type="EMBL" id="LT840184">
    <property type="protein sequence ID" value="SMF63765.1"/>
    <property type="molecule type" value="Genomic_DNA"/>
</dbReference>
<dbReference type="AlphaFoldDB" id="A0A1X7G5H9"/>
<feature type="transmembrane region" description="Helical" evidence="1">
    <location>
        <begin position="102"/>
        <end position="122"/>
    </location>
</feature>
<keyword evidence="1" id="KW-1133">Transmembrane helix</keyword>
<feature type="transmembrane region" description="Helical" evidence="1">
    <location>
        <begin position="186"/>
        <end position="203"/>
    </location>
</feature>
<protein>
    <submittedName>
        <fullName evidence="2">ABC-2 family transporter protein</fullName>
    </submittedName>
</protein>
<dbReference type="RefSeq" id="WP_208917030.1">
    <property type="nucleotide sequence ID" value="NZ_LT840184.1"/>
</dbReference>
<accession>A0A1X7G5H9</accession>
<proteinExistence type="predicted"/>
<evidence type="ECO:0000313" key="2">
    <source>
        <dbReference type="EMBL" id="SMF63765.1"/>
    </source>
</evidence>
<dbReference type="Proteomes" id="UP000192940">
    <property type="component" value="Chromosome I"/>
</dbReference>
<gene>
    <name evidence="2" type="ORF">SAMN05661091_0005</name>
</gene>